<organism evidence="2 3">
    <name type="scientific">Corallincola platygyrae</name>
    <dbReference type="NCBI Taxonomy" id="1193278"/>
    <lineage>
        <taxon>Bacteria</taxon>
        <taxon>Pseudomonadati</taxon>
        <taxon>Pseudomonadota</taxon>
        <taxon>Gammaproteobacteria</taxon>
        <taxon>Alteromonadales</taxon>
        <taxon>Psychromonadaceae</taxon>
        <taxon>Corallincola</taxon>
    </lineage>
</organism>
<accession>A0ABW4XT30</accession>
<keyword evidence="1" id="KW-0472">Membrane</keyword>
<evidence type="ECO:0000313" key="2">
    <source>
        <dbReference type="EMBL" id="MFD2097628.1"/>
    </source>
</evidence>
<dbReference type="EMBL" id="JBHUHT010000027">
    <property type="protein sequence ID" value="MFD2097628.1"/>
    <property type="molecule type" value="Genomic_DNA"/>
</dbReference>
<name>A0ABW4XT30_9GAMM</name>
<dbReference type="SUPFAM" id="SSF54523">
    <property type="entry name" value="Pili subunits"/>
    <property type="match status" value="1"/>
</dbReference>
<dbReference type="Proteomes" id="UP001597380">
    <property type="component" value="Unassembled WGS sequence"/>
</dbReference>
<keyword evidence="1" id="KW-1133">Transmembrane helix</keyword>
<sequence>MQRTERGFTLVELITVLILVGILSVVVVGKFFGRGGFEEYTYRDRLLASLRLVQYNAMNHRTETCHQLLLEAKRYGVPDSNPCTASQSYSDEYFDDVLEPNRSADLTDNDRVSFLALATLPLDIRFDGLGRPIGACSGGCQVRVSGEVVLNICIESEGYVHAC</sequence>
<comment type="caution">
    <text evidence="2">The sequence shown here is derived from an EMBL/GenBank/DDBJ whole genome shotgun (WGS) entry which is preliminary data.</text>
</comment>
<feature type="transmembrane region" description="Helical" evidence="1">
    <location>
        <begin position="13"/>
        <end position="33"/>
    </location>
</feature>
<reference evidence="3" key="1">
    <citation type="journal article" date="2019" name="Int. J. Syst. Evol. Microbiol.">
        <title>The Global Catalogue of Microorganisms (GCM) 10K type strain sequencing project: providing services to taxonomists for standard genome sequencing and annotation.</title>
        <authorList>
            <consortium name="The Broad Institute Genomics Platform"/>
            <consortium name="The Broad Institute Genome Sequencing Center for Infectious Disease"/>
            <person name="Wu L."/>
            <person name="Ma J."/>
        </authorList>
    </citation>
    <scope>NUCLEOTIDE SEQUENCE [LARGE SCALE GENOMIC DNA]</scope>
    <source>
        <strain evidence="3">CGMCC 1.10992</strain>
    </source>
</reference>
<dbReference type="InterPro" id="IPR012902">
    <property type="entry name" value="N_methyl_site"/>
</dbReference>
<gene>
    <name evidence="2" type="ORF">ACFSJ3_16680</name>
</gene>
<dbReference type="RefSeq" id="WP_345341816.1">
    <property type="nucleotide sequence ID" value="NZ_BAABLI010000031.1"/>
</dbReference>
<dbReference type="PROSITE" id="PS00409">
    <property type="entry name" value="PROKAR_NTER_METHYL"/>
    <property type="match status" value="1"/>
</dbReference>
<evidence type="ECO:0000256" key="1">
    <source>
        <dbReference type="SAM" id="Phobius"/>
    </source>
</evidence>
<evidence type="ECO:0000313" key="3">
    <source>
        <dbReference type="Proteomes" id="UP001597380"/>
    </source>
</evidence>
<keyword evidence="1" id="KW-0812">Transmembrane</keyword>
<dbReference type="InterPro" id="IPR045584">
    <property type="entry name" value="Pilin-like"/>
</dbReference>
<proteinExistence type="predicted"/>
<dbReference type="NCBIfam" id="TIGR02532">
    <property type="entry name" value="IV_pilin_GFxxxE"/>
    <property type="match status" value="1"/>
</dbReference>
<dbReference type="Pfam" id="PF07963">
    <property type="entry name" value="N_methyl"/>
    <property type="match status" value="1"/>
</dbReference>
<protein>
    <submittedName>
        <fullName evidence="2">Type II secretion system protein</fullName>
    </submittedName>
</protein>
<keyword evidence="3" id="KW-1185">Reference proteome</keyword>